<dbReference type="Proteomes" id="UP000029629">
    <property type="component" value="Unassembled WGS sequence"/>
</dbReference>
<keyword evidence="2" id="KW-1185">Reference proteome</keyword>
<comment type="caution">
    <text evidence="1">The sequence shown here is derived from an EMBL/GenBank/DDBJ whole genome shotgun (WGS) entry which is preliminary data.</text>
</comment>
<dbReference type="eggNOG" id="ENOG50312RP">
    <property type="taxonomic scope" value="Bacteria"/>
</dbReference>
<protein>
    <recommendedName>
        <fullName evidence="3">PsbP C-terminal domain-containing protein</fullName>
    </recommendedName>
</protein>
<evidence type="ECO:0008006" key="3">
    <source>
        <dbReference type="Google" id="ProtNLM"/>
    </source>
</evidence>
<proteinExistence type="predicted"/>
<dbReference type="AlphaFoldDB" id="A0A096AK70"/>
<dbReference type="EMBL" id="JRNI01000017">
    <property type="protein sequence ID" value="KGF31067.1"/>
    <property type="molecule type" value="Genomic_DNA"/>
</dbReference>
<sequence>MLINGSVAFYLGDIMKFKKCLIQMLTVVGICSLSVSSAMAEKSSANTVQSISEDIKENPILAYIVPEYEDLWITEMTSRPDVGSVSLRYNNDEKTRSTLVSAKRLRANATHEKATSNLLRGARAALGDGKESLVDRQFKTDKGHEVQCLGYINEKEERSESLCILVFDHYYVQASLPWALDDEERGEAVFSRSDGFVKTVFDRFSEYEGI</sequence>
<reference evidence="1 2" key="1">
    <citation type="submission" date="2014-07" db="EMBL/GenBank/DDBJ databases">
        <authorList>
            <person name="McCorrison J."/>
            <person name="Sanka R."/>
            <person name="Torralba M."/>
            <person name="Gillis M."/>
            <person name="Haft D.H."/>
            <person name="Methe B."/>
            <person name="Sutton G."/>
            <person name="Nelson K.E."/>
        </authorList>
    </citation>
    <scope>NUCLEOTIDE SEQUENCE [LARGE SCALE GENOMIC DNA]</scope>
    <source>
        <strain evidence="1 2">DNF00040</strain>
    </source>
</reference>
<organism evidence="1 2">
    <name type="scientific">Oligella urethralis DNF00040</name>
    <dbReference type="NCBI Taxonomy" id="1401065"/>
    <lineage>
        <taxon>Bacteria</taxon>
        <taxon>Pseudomonadati</taxon>
        <taxon>Pseudomonadota</taxon>
        <taxon>Betaproteobacteria</taxon>
        <taxon>Burkholderiales</taxon>
        <taxon>Alcaligenaceae</taxon>
        <taxon>Oligella</taxon>
    </lineage>
</organism>
<evidence type="ECO:0000313" key="2">
    <source>
        <dbReference type="Proteomes" id="UP000029629"/>
    </source>
</evidence>
<evidence type="ECO:0000313" key="1">
    <source>
        <dbReference type="EMBL" id="KGF31067.1"/>
    </source>
</evidence>
<accession>A0A096AK70</accession>
<gene>
    <name evidence="1" type="ORF">HMPREF2130_04585</name>
</gene>
<name>A0A096AK70_9BURK</name>